<gene>
    <name evidence="2" type="ORF">K431DRAFT_295515</name>
</gene>
<keyword evidence="3" id="KW-1185">Reference proteome</keyword>
<dbReference type="AlphaFoldDB" id="A0A9P4Q7Q9"/>
<proteinExistence type="predicted"/>
<protein>
    <submittedName>
        <fullName evidence="2">Uncharacterized protein</fullName>
    </submittedName>
</protein>
<evidence type="ECO:0000313" key="2">
    <source>
        <dbReference type="EMBL" id="KAF2719991.1"/>
    </source>
</evidence>
<dbReference type="SUPFAM" id="SSF53474">
    <property type="entry name" value="alpha/beta-Hydrolases"/>
    <property type="match status" value="1"/>
</dbReference>
<feature type="region of interest" description="Disordered" evidence="1">
    <location>
        <begin position="1"/>
        <end position="22"/>
    </location>
</feature>
<dbReference type="InterPro" id="IPR029058">
    <property type="entry name" value="AB_hydrolase_fold"/>
</dbReference>
<evidence type="ECO:0000256" key="1">
    <source>
        <dbReference type="SAM" id="MobiDB-lite"/>
    </source>
</evidence>
<reference evidence="2" key="1">
    <citation type="journal article" date="2020" name="Stud. Mycol.">
        <title>101 Dothideomycetes genomes: a test case for predicting lifestyles and emergence of pathogens.</title>
        <authorList>
            <person name="Haridas S."/>
            <person name="Albert R."/>
            <person name="Binder M."/>
            <person name="Bloem J."/>
            <person name="Labutti K."/>
            <person name="Salamov A."/>
            <person name="Andreopoulos B."/>
            <person name="Baker S."/>
            <person name="Barry K."/>
            <person name="Bills G."/>
            <person name="Bluhm B."/>
            <person name="Cannon C."/>
            <person name="Castanera R."/>
            <person name="Culley D."/>
            <person name="Daum C."/>
            <person name="Ezra D."/>
            <person name="Gonzalez J."/>
            <person name="Henrissat B."/>
            <person name="Kuo A."/>
            <person name="Liang C."/>
            <person name="Lipzen A."/>
            <person name="Lutzoni F."/>
            <person name="Magnuson J."/>
            <person name="Mondo S."/>
            <person name="Nolan M."/>
            <person name="Ohm R."/>
            <person name="Pangilinan J."/>
            <person name="Park H.-J."/>
            <person name="Ramirez L."/>
            <person name="Alfaro M."/>
            <person name="Sun H."/>
            <person name="Tritt A."/>
            <person name="Yoshinaga Y."/>
            <person name="Zwiers L.-H."/>
            <person name="Turgeon B."/>
            <person name="Goodwin S."/>
            <person name="Spatafora J."/>
            <person name="Crous P."/>
            <person name="Grigoriev I."/>
        </authorList>
    </citation>
    <scope>NUCLEOTIDE SEQUENCE</scope>
    <source>
        <strain evidence="2">CBS 116435</strain>
    </source>
</reference>
<organism evidence="2 3">
    <name type="scientific">Polychaeton citri CBS 116435</name>
    <dbReference type="NCBI Taxonomy" id="1314669"/>
    <lineage>
        <taxon>Eukaryota</taxon>
        <taxon>Fungi</taxon>
        <taxon>Dikarya</taxon>
        <taxon>Ascomycota</taxon>
        <taxon>Pezizomycotina</taxon>
        <taxon>Dothideomycetes</taxon>
        <taxon>Dothideomycetidae</taxon>
        <taxon>Capnodiales</taxon>
        <taxon>Capnodiaceae</taxon>
        <taxon>Polychaeton</taxon>
    </lineage>
</organism>
<feature type="compositionally biased region" description="Polar residues" evidence="1">
    <location>
        <begin position="1"/>
        <end position="14"/>
    </location>
</feature>
<dbReference type="Gene3D" id="3.40.50.1820">
    <property type="entry name" value="alpha/beta hydrolase"/>
    <property type="match status" value="1"/>
</dbReference>
<accession>A0A9P4Q7Q9</accession>
<dbReference type="OrthoDB" id="2498029at2759"/>
<dbReference type="EMBL" id="MU003804">
    <property type="protein sequence ID" value="KAF2719991.1"/>
    <property type="molecule type" value="Genomic_DNA"/>
</dbReference>
<comment type="caution">
    <text evidence="2">The sequence shown here is derived from an EMBL/GenBank/DDBJ whole genome shotgun (WGS) entry which is preliminary data.</text>
</comment>
<name>A0A9P4Q7Q9_9PEZI</name>
<dbReference type="Proteomes" id="UP000799441">
    <property type="component" value="Unassembled WGS sequence"/>
</dbReference>
<evidence type="ECO:0000313" key="3">
    <source>
        <dbReference type="Proteomes" id="UP000799441"/>
    </source>
</evidence>
<sequence length="141" mass="16020">MPSPTTILPTNAASPSKMHNPIATPLPRSRIATETSATDLGIDAPTAFKAFVKWIQELTGFRPRELTRIPHAKNVKVPTLVAQIRNDALIDTKDTLEIYDNFGFKEKELIWIEGMTRRFDGCNYFGENPNEMLAWLEKYVR</sequence>